<evidence type="ECO:0000313" key="7">
    <source>
        <dbReference type="EMBL" id="CAD5116691.1"/>
    </source>
</evidence>
<dbReference type="GO" id="GO:0006635">
    <property type="term" value="P:fatty acid beta-oxidation"/>
    <property type="evidence" value="ECO:0007669"/>
    <property type="project" value="TreeGrafter"/>
</dbReference>
<dbReference type="GO" id="GO:0005524">
    <property type="term" value="F:ATP binding"/>
    <property type="evidence" value="ECO:0007669"/>
    <property type="project" value="InterPro"/>
</dbReference>
<proteinExistence type="inferred from homology"/>
<dbReference type="GO" id="GO:0005778">
    <property type="term" value="C:peroxisomal membrane"/>
    <property type="evidence" value="ECO:0007669"/>
    <property type="project" value="TreeGrafter"/>
</dbReference>
<evidence type="ECO:0000256" key="5">
    <source>
        <dbReference type="ARBA" id="ARBA00023136"/>
    </source>
</evidence>
<dbReference type="SUPFAM" id="SSF52540">
    <property type="entry name" value="P-loop containing nucleoside triphosphate hydrolases"/>
    <property type="match status" value="1"/>
</dbReference>
<dbReference type="InterPro" id="IPR027417">
    <property type="entry name" value="P-loop_NTPase"/>
</dbReference>
<evidence type="ECO:0000256" key="2">
    <source>
        <dbReference type="ARBA" id="ARBA00022448"/>
    </source>
</evidence>
<name>A0A7I8VMY0_9ANNE</name>
<keyword evidence="3" id="KW-0812">Transmembrane</keyword>
<dbReference type="GO" id="GO:0042760">
    <property type="term" value="P:very long-chain fatty acid catabolic process"/>
    <property type="evidence" value="ECO:0007669"/>
    <property type="project" value="TreeGrafter"/>
</dbReference>
<accession>A0A7I8VMY0</accession>
<dbReference type="Pfam" id="PF00005">
    <property type="entry name" value="ABC_tran"/>
    <property type="match status" value="1"/>
</dbReference>
<protein>
    <recommendedName>
        <fullName evidence="6">ABC transporter domain-containing protein</fullName>
    </recommendedName>
</protein>
<keyword evidence="2" id="KW-0813">Transport</keyword>
<gene>
    <name evidence="7" type="ORF">DGYR_LOCUS5291</name>
</gene>
<evidence type="ECO:0000256" key="3">
    <source>
        <dbReference type="ARBA" id="ARBA00022692"/>
    </source>
</evidence>
<sequence>MKFPINSNILITGDSGKGKTSLLRCVAGLWNLRYGFLRCKYDCGHRGMLFLPQKPFFTEGSLRDQIIYPIARKLSQIDKDILYYLEKLDLNNLLEKCNGLDSNMQQSDWYDILSPGEGQRLSFVRLFFHKPPIALLDEATSQIGEEAERVIYKLCREKEINFISVGHRKSLYEFHDIRFHIEKNGEIIRKELFDV</sequence>
<dbReference type="InterPro" id="IPR050835">
    <property type="entry name" value="ABC_transporter_sub-D"/>
</dbReference>
<reference evidence="7 8" key="1">
    <citation type="submission" date="2020-08" db="EMBL/GenBank/DDBJ databases">
        <authorList>
            <person name="Hejnol A."/>
        </authorList>
    </citation>
    <scope>NUCLEOTIDE SEQUENCE [LARGE SCALE GENOMIC DNA]</scope>
</reference>
<dbReference type="Proteomes" id="UP000549394">
    <property type="component" value="Unassembled WGS sequence"/>
</dbReference>
<evidence type="ECO:0000256" key="4">
    <source>
        <dbReference type="ARBA" id="ARBA00022989"/>
    </source>
</evidence>
<dbReference type="Gene3D" id="3.40.50.300">
    <property type="entry name" value="P-loop containing nucleotide triphosphate hydrolases"/>
    <property type="match status" value="1"/>
</dbReference>
<evidence type="ECO:0000259" key="6">
    <source>
        <dbReference type="Pfam" id="PF00005"/>
    </source>
</evidence>
<comment type="similarity">
    <text evidence="1">Belongs to the ABC transporter superfamily. ABCD family. Peroxisomal fatty acyl CoA transporter (TC 3.A.1.203) subfamily.</text>
</comment>
<comment type="caution">
    <text evidence="7">The sequence shown here is derived from an EMBL/GenBank/DDBJ whole genome shotgun (WGS) entry which is preliminary data.</text>
</comment>
<keyword evidence="5" id="KW-0472">Membrane</keyword>
<dbReference type="GO" id="GO:0042626">
    <property type="term" value="F:ATPase-coupled transmembrane transporter activity"/>
    <property type="evidence" value="ECO:0007669"/>
    <property type="project" value="TreeGrafter"/>
</dbReference>
<dbReference type="OrthoDB" id="422637at2759"/>
<feature type="domain" description="ABC transporter" evidence="6">
    <location>
        <begin position="6"/>
        <end position="141"/>
    </location>
</feature>
<dbReference type="PANTHER" id="PTHR11384">
    <property type="entry name" value="ATP-BINDING CASSETTE, SUB-FAMILY D MEMBER"/>
    <property type="match status" value="1"/>
</dbReference>
<dbReference type="EMBL" id="CAJFCJ010000006">
    <property type="protein sequence ID" value="CAD5116691.1"/>
    <property type="molecule type" value="Genomic_DNA"/>
</dbReference>
<keyword evidence="8" id="KW-1185">Reference proteome</keyword>
<dbReference type="AlphaFoldDB" id="A0A7I8VMY0"/>
<organism evidence="7 8">
    <name type="scientific">Dimorphilus gyrociliatus</name>
    <dbReference type="NCBI Taxonomy" id="2664684"/>
    <lineage>
        <taxon>Eukaryota</taxon>
        <taxon>Metazoa</taxon>
        <taxon>Spiralia</taxon>
        <taxon>Lophotrochozoa</taxon>
        <taxon>Annelida</taxon>
        <taxon>Polychaeta</taxon>
        <taxon>Polychaeta incertae sedis</taxon>
        <taxon>Dinophilidae</taxon>
        <taxon>Dimorphilus</taxon>
    </lineage>
</organism>
<evidence type="ECO:0000256" key="1">
    <source>
        <dbReference type="ARBA" id="ARBA00008575"/>
    </source>
</evidence>
<dbReference type="GO" id="GO:0015910">
    <property type="term" value="P:long-chain fatty acid import into peroxisome"/>
    <property type="evidence" value="ECO:0007669"/>
    <property type="project" value="TreeGrafter"/>
</dbReference>
<keyword evidence="4" id="KW-1133">Transmembrane helix</keyword>
<dbReference type="PANTHER" id="PTHR11384:SF59">
    <property type="entry name" value="LYSOSOMAL COBALAMIN TRANSPORTER ABCD4"/>
    <property type="match status" value="1"/>
</dbReference>
<dbReference type="GO" id="GO:0016887">
    <property type="term" value="F:ATP hydrolysis activity"/>
    <property type="evidence" value="ECO:0007669"/>
    <property type="project" value="InterPro"/>
</dbReference>
<evidence type="ECO:0000313" key="8">
    <source>
        <dbReference type="Proteomes" id="UP000549394"/>
    </source>
</evidence>
<dbReference type="InterPro" id="IPR003439">
    <property type="entry name" value="ABC_transporter-like_ATP-bd"/>
</dbReference>
<dbReference type="GO" id="GO:0007031">
    <property type="term" value="P:peroxisome organization"/>
    <property type="evidence" value="ECO:0007669"/>
    <property type="project" value="TreeGrafter"/>
</dbReference>
<dbReference type="GO" id="GO:0005324">
    <property type="term" value="F:long-chain fatty acid transmembrane transporter activity"/>
    <property type="evidence" value="ECO:0007669"/>
    <property type="project" value="TreeGrafter"/>
</dbReference>